<dbReference type="PANTHER" id="PTHR43175:SF3">
    <property type="entry name" value="CARBON DISULFIDE HYDROLASE"/>
    <property type="match status" value="1"/>
</dbReference>
<evidence type="ECO:0000256" key="1">
    <source>
        <dbReference type="ARBA" id="ARBA00006217"/>
    </source>
</evidence>
<dbReference type="PANTHER" id="PTHR43175">
    <property type="entry name" value="CARBONIC ANHYDRASE"/>
    <property type="match status" value="1"/>
</dbReference>
<feature type="transmembrane region" description="Helical" evidence="5">
    <location>
        <begin position="77"/>
        <end position="96"/>
    </location>
</feature>
<keyword evidence="5" id="KW-0472">Membrane</keyword>
<evidence type="ECO:0000256" key="3">
    <source>
        <dbReference type="ARBA" id="ARBA00022833"/>
    </source>
</evidence>
<feature type="binding site" evidence="4">
    <location>
        <position position="101"/>
    </location>
    <ligand>
        <name>Zn(2+)</name>
        <dbReference type="ChEBI" id="CHEBI:29105"/>
    </ligand>
</feature>
<dbReference type="GO" id="GO:0004089">
    <property type="term" value="F:carbonate dehydratase activity"/>
    <property type="evidence" value="ECO:0007669"/>
    <property type="project" value="InterPro"/>
</dbReference>
<evidence type="ECO:0000313" key="7">
    <source>
        <dbReference type="Proteomes" id="UP000664521"/>
    </source>
</evidence>
<comment type="similarity">
    <text evidence="1">Belongs to the beta-class carbonic anhydrase family.</text>
</comment>
<feature type="binding site" evidence="4">
    <location>
        <position position="49"/>
    </location>
    <ligand>
        <name>Zn(2+)</name>
        <dbReference type="ChEBI" id="CHEBI:29105"/>
    </ligand>
</feature>
<reference evidence="6" key="1">
    <citation type="submission" date="2021-03" db="EMBL/GenBank/DDBJ databases">
        <authorList>
            <person name="Tagirdzhanova G."/>
        </authorList>
    </citation>
    <scope>NUCLEOTIDE SEQUENCE</scope>
</reference>
<evidence type="ECO:0000256" key="5">
    <source>
        <dbReference type="SAM" id="Phobius"/>
    </source>
</evidence>
<evidence type="ECO:0000256" key="2">
    <source>
        <dbReference type="ARBA" id="ARBA00022723"/>
    </source>
</evidence>
<dbReference type="Gene3D" id="3.40.1050.10">
    <property type="entry name" value="Carbonic anhydrase"/>
    <property type="match status" value="1"/>
</dbReference>
<dbReference type="Proteomes" id="UP000664521">
    <property type="component" value="Unassembled WGS sequence"/>
</dbReference>
<keyword evidence="5" id="KW-1133">Transmembrane helix</keyword>
<feature type="binding site" evidence="4">
    <location>
        <position position="98"/>
    </location>
    <ligand>
        <name>Zn(2+)</name>
        <dbReference type="ChEBI" id="CHEBI:29105"/>
    </ligand>
</feature>
<sequence length="179" mass="18891">MASTDSKIEKLLAGNRKVAETWSAPPTMEQFAPLAAENGGATILLTCLDPRCVPEQFFPDGGFAAVRNAGGRATKDAINSITVLSVLAGVGLILVVHHTDCGMSHLTEEGLRQGAKARTPDAAADIDSIESYGTFDPADFEKTILEDVRTLKQAKVLAGIDVKGFALDTFTGVITELSE</sequence>
<dbReference type="InterPro" id="IPR001765">
    <property type="entry name" value="Carbonic_anhydrase"/>
</dbReference>
<dbReference type="InterPro" id="IPR036874">
    <property type="entry name" value="Carbonic_anhydrase_sf"/>
</dbReference>
<evidence type="ECO:0000313" key="6">
    <source>
        <dbReference type="EMBL" id="CAF9910143.1"/>
    </source>
</evidence>
<name>A0A8H3ER67_9LECA</name>
<gene>
    <name evidence="6" type="ORF">HETSPECPRED_009625</name>
</gene>
<organism evidence="6 7">
    <name type="scientific">Heterodermia speciosa</name>
    <dbReference type="NCBI Taxonomy" id="116794"/>
    <lineage>
        <taxon>Eukaryota</taxon>
        <taxon>Fungi</taxon>
        <taxon>Dikarya</taxon>
        <taxon>Ascomycota</taxon>
        <taxon>Pezizomycotina</taxon>
        <taxon>Lecanoromycetes</taxon>
        <taxon>OSLEUM clade</taxon>
        <taxon>Lecanoromycetidae</taxon>
        <taxon>Caliciales</taxon>
        <taxon>Physciaceae</taxon>
        <taxon>Heterodermia</taxon>
    </lineage>
</organism>
<accession>A0A8H3ER67</accession>
<evidence type="ECO:0000256" key="4">
    <source>
        <dbReference type="PIRSR" id="PIRSR601765-1"/>
    </source>
</evidence>
<feature type="binding site" evidence="4">
    <location>
        <position position="47"/>
    </location>
    <ligand>
        <name>Zn(2+)</name>
        <dbReference type="ChEBI" id="CHEBI:29105"/>
    </ligand>
</feature>
<dbReference type="OrthoDB" id="10248475at2759"/>
<proteinExistence type="inferred from homology"/>
<evidence type="ECO:0008006" key="8">
    <source>
        <dbReference type="Google" id="ProtNLM"/>
    </source>
</evidence>
<keyword evidence="7" id="KW-1185">Reference proteome</keyword>
<dbReference type="SMART" id="SM00947">
    <property type="entry name" value="Pro_CA"/>
    <property type="match status" value="1"/>
</dbReference>
<keyword evidence="5" id="KW-0812">Transmembrane</keyword>
<comment type="cofactor">
    <cofactor evidence="4">
        <name>Zn(2+)</name>
        <dbReference type="ChEBI" id="CHEBI:29105"/>
    </cofactor>
    <text evidence="4">Binds 1 zinc ion per subunit.</text>
</comment>
<protein>
    <recommendedName>
        <fullName evidence="8">Carbonic anhydrase</fullName>
    </recommendedName>
</protein>
<dbReference type="EMBL" id="CAJPDS010000008">
    <property type="protein sequence ID" value="CAF9910143.1"/>
    <property type="molecule type" value="Genomic_DNA"/>
</dbReference>
<comment type="caution">
    <text evidence="6">The sequence shown here is derived from an EMBL/GenBank/DDBJ whole genome shotgun (WGS) entry which is preliminary data.</text>
</comment>
<keyword evidence="2 4" id="KW-0479">Metal-binding</keyword>
<keyword evidence="3 4" id="KW-0862">Zinc</keyword>
<dbReference type="GO" id="GO:0008270">
    <property type="term" value="F:zinc ion binding"/>
    <property type="evidence" value="ECO:0007669"/>
    <property type="project" value="InterPro"/>
</dbReference>
<dbReference type="AlphaFoldDB" id="A0A8H3ER67"/>
<dbReference type="SUPFAM" id="SSF53056">
    <property type="entry name" value="beta-carbonic anhydrase, cab"/>
    <property type="match status" value="1"/>
</dbReference>